<dbReference type="InterPro" id="IPR046373">
    <property type="entry name" value="Acyl-CoA_Oxase/DH_mid-dom_sf"/>
</dbReference>
<dbReference type="AlphaFoldDB" id="A0A853DGP0"/>
<evidence type="ECO:0000313" key="7">
    <source>
        <dbReference type="EMBL" id="NYJ74214.1"/>
    </source>
</evidence>
<proteinExistence type="inferred from homology"/>
<dbReference type="InterPro" id="IPR036250">
    <property type="entry name" value="AcylCo_DH-like_C"/>
</dbReference>
<dbReference type="SUPFAM" id="SSF56645">
    <property type="entry name" value="Acyl-CoA dehydrogenase NM domain-like"/>
    <property type="match status" value="1"/>
</dbReference>
<evidence type="ECO:0000256" key="4">
    <source>
        <dbReference type="ARBA" id="ARBA00022827"/>
    </source>
</evidence>
<protein>
    <recommendedName>
        <fullName evidence="6">Acyl-CoA dehydrogenase/oxidase C-terminal domain-containing protein</fullName>
    </recommendedName>
</protein>
<dbReference type="PANTHER" id="PTHR43884:SF20">
    <property type="entry name" value="ACYL-COA DEHYDROGENASE FADE28"/>
    <property type="match status" value="1"/>
</dbReference>
<evidence type="ECO:0000259" key="6">
    <source>
        <dbReference type="Pfam" id="PF00441"/>
    </source>
</evidence>
<keyword evidence="3" id="KW-0285">Flavoprotein</keyword>
<dbReference type="Gene3D" id="2.40.110.10">
    <property type="entry name" value="Butyryl-CoA Dehydrogenase, subunit A, domain 2"/>
    <property type="match status" value="1"/>
</dbReference>
<comment type="similarity">
    <text evidence="2">Belongs to the acyl-CoA dehydrogenase family.</text>
</comment>
<evidence type="ECO:0000256" key="2">
    <source>
        <dbReference type="ARBA" id="ARBA00009347"/>
    </source>
</evidence>
<sequence length="380" mass="39745">MDLTLNEDQEAFAESIDDALARKYTAEFRGKAAASDVGWDEKLFSTLAEIGASALTIDEEHDGLDAGAGEVYAALYALGQNAAIEPFLDGVYLPSWLLSASGSAPDEVLSALAAGEAIAAVAHSEPGRVWDAAPATTATGDGSKVTLSGTKTAVAHADQAKWLLVTASGDAGFGVYLVNGDAEGITRTDGRTADWTRVSRVTFEGTPATLLGSAGDQGRRAFDAAVARARIAVLAEAVGLMDRASKVTVDYLKSRKQFGVTLSTFQALVHRAADLYAEVELARSVALWATASLERDAQTDDTDVDATADDAFVYIAQAARVVAEEVVQLHGGIGMTFETPISHYAARLTSIEQSYGGVAAARRRVLKSGSPLTAPTVVRS</sequence>
<evidence type="ECO:0000256" key="5">
    <source>
        <dbReference type="ARBA" id="ARBA00023002"/>
    </source>
</evidence>
<accession>A0A853DGP0</accession>
<keyword evidence="5" id="KW-0560">Oxidoreductase</keyword>
<dbReference type="CDD" id="cd00567">
    <property type="entry name" value="ACAD"/>
    <property type="match status" value="1"/>
</dbReference>
<evidence type="ECO:0000256" key="1">
    <source>
        <dbReference type="ARBA" id="ARBA00001974"/>
    </source>
</evidence>
<evidence type="ECO:0000313" key="8">
    <source>
        <dbReference type="Proteomes" id="UP000571817"/>
    </source>
</evidence>
<dbReference type="Gene3D" id="1.20.140.10">
    <property type="entry name" value="Butyryl-CoA Dehydrogenase, subunit A, domain 3"/>
    <property type="match status" value="1"/>
</dbReference>
<dbReference type="InterPro" id="IPR037069">
    <property type="entry name" value="AcylCoA_DH/ox_N_sf"/>
</dbReference>
<comment type="caution">
    <text evidence="7">The sequence shown here is derived from an EMBL/GenBank/DDBJ whole genome shotgun (WGS) entry which is preliminary data.</text>
</comment>
<comment type="cofactor">
    <cofactor evidence="1">
        <name>FAD</name>
        <dbReference type="ChEBI" id="CHEBI:57692"/>
    </cofactor>
</comment>
<dbReference type="Pfam" id="PF00441">
    <property type="entry name" value="Acyl-CoA_dh_1"/>
    <property type="match status" value="1"/>
</dbReference>
<keyword evidence="8" id="KW-1185">Reference proteome</keyword>
<dbReference type="Gene3D" id="1.10.540.10">
    <property type="entry name" value="Acyl-CoA dehydrogenase/oxidase, N-terminal domain"/>
    <property type="match status" value="1"/>
</dbReference>
<dbReference type="InterPro" id="IPR009100">
    <property type="entry name" value="AcylCoA_DH/oxidase_NM_dom_sf"/>
</dbReference>
<dbReference type="GO" id="GO:0050660">
    <property type="term" value="F:flavin adenine dinucleotide binding"/>
    <property type="evidence" value="ECO:0007669"/>
    <property type="project" value="InterPro"/>
</dbReference>
<dbReference type="EMBL" id="JACCFW010000001">
    <property type="protein sequence ID" value="NYJ74214.1"/>
    <property type="molecule type" value="Genomic_DNA"/>
</dbReference>
<dbReference type="RefSeq" id="WP_179479912.1">
    <property type="nucleotide sequence ID" value="NZ_JACCFW010000001.1"/>
</dbReference>
<dbReference type="InterPro" id="IPR009075">
    <property type="entry name" value="AcylCo_DH/oxidase_C"/>
</dbReference>
<dbReference type="GO" id="GO:0003995">
    <property type="term" value="F:acyl-CoA dehydrogenase activity"/>
    <property type="evidence" value="ECO:0007669"/>
    <property type="project" value="TreeGrafter"/>
</dbReference>
<reference evidence="7 8" key="1">
    <citation type="submission" date="2020-07" db="EMBL/GenBank/DDBJ databases">
        <title>Sequencing the genomes of 1000 actinobacteria strains.</title>
        <authorList>
            <person name="Klenk H.-P."/>
        </authorList>
    </citation>
    <scope>NUCLEOTIDE SEQUENCE [LARGE SCALE GENOMIC DNA]</scope>
    <source>
        <strain evidence="7 8">DSM 29531</strain>
    </source>
</reference>
<dbReference type="SUPFAM" id="SSF47203">
    <property type="entry name" value="Acyl-CoA dehydrogenase C-terminal domain-like"/>
    <property type="match status" value="1"/>
</dbReference>
<evidence type="ECO:0000256" key="3">
    <source>
        <dbReference type="ARBA" id="ARBA00022630"/>
    </source>
</evidence>
<feature type="domain" description="Acyl-CoA dehydrogenase/oxidase C-terminal" evidence="6">
    <location>
        <begin position="217"/>
        <end position="358"/>
    </location>
</feature>
<dbReference type="PANTHER" id="PTHR43884">
    <property type="entry name" value="ACYL-COA DEHYDROGENASE"/>
    <property type="match status" value="1"/>
</dbReference>
<dbReference type="Proteomes" id="UP000571817">
    <property type="component" value="Unassembled WGS sequence"/>
</dbReference>
<name>A0A853DGP0_9MICO</name>
<organism evidence="7 8">
    <name type="scientific">Allobranchiibius huperziae</name>
    <dbReference type="NCBI Taxonomy" id="1874116"/>
    <lineage>
        <taxon>Bacteria</taxon>
        <taxon>Bacillati</taxon>
        <taxon>Actinomycetota</taxon>
        <taxon>Actinomycetes</taxon>
        <taxon>Micrococcales</taxon>
        <taxon>Dermacoccaceae</taxon>
        <taxon>Allobranchiibius</taxon>
    </lineage>
</organism>
<keyword evidence="4" id="KW-0274">FAD</keyword>
<gene>
    <name evidence="7" type="ORF">HNR15_001177</name>
</gene>